<dbReference type="GO" id="GO:0002949">
    <property type="term" value="P:tRNA threonylcarbamoyladenosine modification"/>
    <property type="evidence" value="ECO:0007669"/>
    <property type="project" value="InterPro"/>
</dbReference>
<dbReference type="PANTHER" id="PTHR11735:SF11">
    <property type="entry name" value="TRNA THREONYLCARBAMOYLADENOSINE BIOSYNTHESIS PROTEIN TSAB"/>
    <property type="match status" value="1"/>
</dbReference>
<name>A0A9X1TEM7_9BACT</name>
<reference evidence="2" key="1">
    <citation type="submission" date="2021-12" db="EMBL/GenBank/DDBJ databases">
        <title>Novel species in genus Dyadobacter.</title>
        <authorList>
            <person name="Ma C."/>
        </authorList>
    </citation>
    <scope>NUCLEOTIDE SEQUENCE</scope>
    <source>
        <strain evidence="2">LJ419</strain>
    </source>
</reference>
<dbReference type="InterPro" id="IPR000905">
    <property type="entry name" value="Gcp-like_dom"/>
</dbReference>
<accession>A0A9X1TEM7</accession>
<dbReference type="EC" id="2.3.1.234" evidence="2"/>
<keyword evidence="3" id="KW-1185">Reference proteome</keyword>
<evidence type="ECO:0000313" key="2">
    <source>
        <dbReference type="EMBL" id="MCF0062202.1"/>
    </source>
</evidence>
<evidence type="ECO:0000259" key="1">
    <source>
        <dbReference type="Pfam" id="PF00814"/>
    </source>
</evidence>
<sequence>MLLLSIDTSIRGCSVAVHENSVLLASYDLHTDRSSSSMLTTLMESAVAHAGFTLNDLDAIAVAKGPGSYTGLRVGVSSAKGLCYALDKPMIAINTLEAMALQLNSFYPGHLLCPMIDARRMEVYAAVFDSTNNFVQETQAIIMDENSFQELLSERKIVFFGDGAAKCQKLLGNHPNAVFPRREIRPSAITIGELAARAFENQHFEDVATFEPYYLKDFMSPPFKKSSLPAL</sequence>
<dbReference type="InterPro" id="IPR022496">
    <property type="entry name" value="T6A_TsaB"/>
</dbReference>
<dbReference type="SUPFAM" id="SSF53067">
    <property type="entry name" value="Actin-like ATPase domain"/>
    <property type="match status" value="2"/>
</dbReference>
<dbReference type="GO" id="GO:0061711">
    <property type="term" value="F:tRNA N(6)-L-threonylcarbamoyladenine synthase activity"/>
    <property type="evidence" value="ECO:0007669"/>
    <property type="project" value="UniProtKB-EC"/>
</dbReference>
<organism evidence="2 3">
    <name type="scientific">Dyadobacter chenwenxiniae</name>
    <dbReference type="NCBI Taxonomy" id="2906456"/>
    <lineage>
        <taxon>Bacteria</taxon>
        <taxon>Pseudomonadati</taxon>
        <taxon>Bacteroidota</taxon>
        <taxon>Cytophagia</taxon>
        <taxon>Cytophagales</taxon>
        <taxon>Spirosomataceae</taxon>
        <taxon>Dyadobacter</taxon>
    </lineage>
</organism>
<dbReference type="Proteomes" id="UP001139000">
    <property type="component" value="Unassembled WGS sequence"/>
</dbReference>
<dbReference type="CDD" id="cd24032">
    <property type="entry name" value="ASKHA_NBD_TsaB"/>
    <property type="match status" value="1"/>
</dbReference>
<protein>
    <submittedName>
        <fullName evidence="2">tRNA (Adenosine(37)-N6)-threonylcarbamoyltransferase complex dimerization subunit type 1 TsaB</fullName>
        <ecNumber evidence="2">2.3.1.234</ecNumber>
    </submittedName>
</protein>
<dbReference type="NCBIfam" id="TIGR03725">
    <property type="entry name" value="T6A_YeaZ"/>
    <property type="match status" value="1"/>
</dbReference>
<dbReference type="RefSeq" id="WP_234655349.1">
    <property type="nucleotide sequence ID" value="NZ_CP094997.1"/>
</dbReference>
<evidence type="ECO:0000313" key="3">
    <source>
        <dbReference type="Proteomes" id="UP001139000"/>
    </source>
</evidence>
<feature type="domain" description="Gcp-like" evidence="1">
    <location>
        <begin position="32"/>
        <end position="143"/>
    </location>
</feature>
<dbReference type="Gene3D" id="3.30.420.40">
    <property type="match status" value="2"/>
</dbReference>
<dbReference type="EMBL" id="JAJTTC010000001">
    <property type="protein sequence ID" value="MCF0062202.1"/>
    <property type="molecule type" value="Genomic_DNA"/>
</dbReference>
<dbReference type="Pfam" id="PF00814">
    <property type="entry name" value="TsaD"/>
    <property type="match status" value="1"/>
</dbReference>
<dbReference type="InterPro" id="IPR043129">
    <property type="entry name" value="ATPase_NBD"/>
</dbReference>
<dbReference type="PANTHER" id="PTHR11735">
    <property type="entry name" value="TRNA N6-ADENOSINE THREONYLCARBAMOYLTRANSFERASE"/>
    <property type="match status" value="1"/>
</dbReference>
<keyword evidence="2" id="KW-0808">Transferase</keyword>
<proteinExistence type="predicted"/>
<dbReference type="GO" id="GO:0005829">
    <property type="term" value="C:cytosol"/>
    <property type="evidence" value="ECO:0007669"/>
    <property type="project" value="TreeGrafter"/>
</dbReference>
<comment type="caution">
    <text evidence="2">The sequence shown here is derived from an EMBL/GenBank/DDBJ whole genome shotgun (WGS) entry which is preliminary data.</text>
</comment>
<gene>
    <name evidence="2" type="primary">tsaB</name>
    <name evidence="2" type="ORF">LXM26_11915</name>
</gene>
<dbReference type="AlphaFoldDB" id="A0A9X1TEM7"/>
<keyword evidence="2" id="KW-0012">Acyltransferase</keyword>